<dbReference type="SUPFAM" id="SSF52794">
    <property type="entry name" value="PTS system IIB component-like"/>
    <property type="match status" value="1"/>
</dbReference>
<dbReference type="PANTHER" id="PTHR34581">
    <property type="entry name" value="PTS SYSTEM N,N'-DIACETYLCHITOBIOSE-SPECIFIC EIIB COMPONENT"/>
    <property type="match status" value="1"/>
</dbReference>
<keyword evidence="2" id="KW-0597">Phosphoprotein</keyword>
<proteinExistence type="predicted"/>
<keyword evidence="5" id="KW-0598">Phosphotransferase system</keyword>
<accession>A0AA37J061</accession>
<dbReference type="AlphaFoldDB" id="A0AA37J061"/>
<name>A0AA37J061_9FIRM</name>
<evidence type="ECO:0000256" key="1">
    <source>
        <dbReference type="ARBA" id="ARBA00022448"/>
    </source>
</evidence>
<organism evidence="9 10">
    <name type="scientific">Faecalibacterium gallinarum</name>
    <dbReference type="NCBI Taxonomy" id="2903556"/>
    <lineage>
        <taxon>Bacteria</taxon>
        <taxon>Bacillati</taxon>
        <taxon>Bacillota</taxon>
        <taxon>Clostridia</taxon>
        <taxon>Eubacteriales</taxon>
        <taxon>Oscillospiraceae</taxon>
        <taxon>Faecalibacterium</taxon>
    </lineage>
</organism>
<evidence type="ECO:0000256" key="5">
    <source>
        <dbReference type="ARBA" id="ARBA00022683"/>
    </source>
</evidence>
<dbReference type="GO" id="GO:0008982">
    <property type="term" value="F:protein-N(PI)-phosphohistidine-sugar phosphotransferase activity"/>
    <property type="evidence" value="ECO:0007669"/>
    <property type="project" value="InterPro"/>
</dbReference>
<evidence type="ECO:0000313" key="9">
    <source>
        <dbReference type="EMBL" id="GJN65621.1"/>
    </source>
</evidence>
<protein>
    <submittedName>
        <fullName evidence="9">PTS sugar transporter subunit IIB</fullName>
    </submittedName>
</protein>
<keyword evidence="4" id="KW-0808">Transferase</keyword>
<feature type="domain" description="PTS EIIB type-3" evidence="8">
    <location>
        <begin position="1"/>
        <end position="102"/>
    </location>
</feature>
<comment type="caution">
    <text evidence="9">The sequence shown here is derived from an EMBL/GenBank/DDBJ whole genome shotgun (WGS) entry which is preliminary data.</text>
</comment>
<gene>
    <name evidence="9" type="primary">ptcB</name>
    <name evidence="9" type="ORF">JCM17207_22460</name>
</gene>
<evidence type="ECO:0000259" key="8">
    <source>
        <dbReference type="PROSITE" id="PS51100"/>
    </source>
</evidence>
<dbReference type="InterPro" id="IPR051819">
    <property type="entry name" value="PTS_sugar-specific_EIIB"/>
</dbReference>
<evidence type="ECO:0000256" key="6">
    <source>
        <dbReference type="ARBA" id="ARBA00022777"/>
    </source>
</evidence>
<keyword evidence="6" id="KW-0418">Kinase</keyword>
<evidence type="ECO:0000256" key="4">
    <source>
        <dbReference type="ARBA" id="ARBA00022679"/>
    </source>
</evidence>
<evidence type="ECO:0000256" key="7">
    <source>
        <dbReference type="PROSITE-ProRule" id="PRU00423"/>
    </source>
</evidence>
<dbReference type="InterPro" id="IPR013012">
    <property type="entry name" value="PTS_EIIB_3"/>
</dbReference>
<evidence type="ECO:0000256" key="2">
    <source>
        <dbReference type="ARBA" id="ARBA00022553"/>
    </source>
</evidence>
<keyword evidence="1" id="KW-0813">Transport</keyword>
<dbReference type="Gene3D" id="3.40.50.2300">
    <property type="match status" value="1"/>
</dbReference>
<feature type="modified residue" description="Phosphocysteine; by EIIA" evidence="7">
    <location>
        <position position="8"/>
    </location>
</feature>
<dbReference type="PROSITE" id="PS51100">
    <property type="entry name" value="PTS_EIIB_TYPE_3"/>
    <property type="match status" value="1"/>
</dbReference>
<dbReference type="InterPro" id="IPR036095">
    <property type="entry name" value="PTS_EIIB-like_sf"/>
</dbReference>
<dbReference type="PANTHER" id="PTHR34581:SF2">
    <property type="entry name" value="PTS SYSTEM N,N'-DIACETYLCHITOBIOSE-SPECIFIC EIIB COMPONENT"/>
    <property type="match status" value="1"/>
</dbReference>
<dbReference type="InterPro" id="IPR003501">
    <property type="entry name" value="PTS_EIIB_2/3"/>
</dbReference>
<evidence type="ECO:0000313" key="10">
    <source>
        <dbReference type="Proteomes" id="UP001055185"/>
    </source>
</evidence>
<dbReference type="EMBL" id="BQKV01000098">
    <property type="protein sequence ID" value="GJN65621.1"/>
    <property type="molecule type" value="Genomic_DNA"/>
</dbReference>
<reference evidence="9" key="1">
    <citation type="journal article" date="2022" name="Int. J. Syst. Evol. Microbiol.">
        <title>Genome-based, phenotypic and chemotaxonomic classification of Faecalibacterium strains: proposal of three novel species Faecalibacterium duncaniae sp. nov., Faecalibacterium hattorii sp. nov. and Faecalibacterium gallinarum sp. nov. .</title>
        <authorList>
            <person name="Sakamoto M."/>
            <person name="Sakurai N."/>
            <person name="Tanno H."/>
            <person name="Iino T."/>
            <person name="Ohkuma M."/>
            <person name="Endo A."/>
        </authorList>
    </citation>
    <scope>NUCLEOTIDE SEQUENCE</scope>
    <source>
        <strain evidence="9">JCM 17207</strain>
    </source>
</reference>
<sequence>MKKIVLLCSNGMSTSMMVAKMKDAAAKSGYDCSIAAYALSDAKQVATDADCILVGPQVKHKLGQVQQDCPGVPAAAIEMKDYGMMNGAAVLKAARKMMGEEV</sequence>
<dbReference type="Pfam" id="PF02302">
    <property type="entry name" value="PTS_IIB"/>
    <property type="match status" value="1"/>
</dbReference>
<dbReference type="GO" id="GO:0009401">
    <property type="term" value="P:phosphoenolpyruvate-dependent sugar phosphotransferase system"/>
    <property type="evidence" value="ECO:0007669"/>
    <property type="project" value="UniProtKB-KW"/>
</dbReference>
<keyword evidence="3 9" id="KW-0762">Sugar transport</keyword>
<keyword evidence="10" id="KW-1185">Reference proteome</keyword>
<dbReference type="GO" id="GO:0016301">
    <property type="term" value="F:kinase activity"/>
    <property type="evidence" value="ECO:0007669"/>
    <property type="project" value="UniProtKB-KW"/>
</dbReference>
<dbReference type="RefSeq" id="WP_238317830.1">
    <property type="nucleotide sequence ID" value="NZ_BQKV01000098.1"/>
</dbReference>
<evidence type="ECO:0000256" key="3">
    <source>
        <dbReference type="ARBA" id="ARBA00022597"/>
    </source>
</evidence>
<dbReference type="Proteomes" id="UP001055185">
    <property type="component" value="Unassembled WGS sequence"/>
</dbReference>
<dbReference type="CDD" id="cd05564">
    <property type="entry name" value="PTS_IIB_chitobiose_lichenan"/>
    <property type="match status" value="1"/>
</dbReference>